<feature type="transmembrane region" description="Helical" evidence="1">
    <location>
        <begin position="46"/>
        <end position="65"/>
    </location>
</feature>
<keyword evidence="1" id="KW-0812">Transmembrane</keyword>
<keyword evidence="1" id="KW-0472">Membrane</keyword>
<keyword evidence="1" id="KW-1133">Transmembrane helix</keyword>
<dbReference type="STRING" id="349064.SAMN05660429_01151"/>
<dbReference type="RefSeq" id="WP_093328417.1">
    <property type="nucleotide sequence ID" value="NZ_AP027363.1"/>
</dbReference>
<keyword evidence="3" id="KW-1185">Reference proteome</keyword>
<dbReference type="Gene3D" id="3.40.50.10070">
    <property type="entry name" value="TolB, N-terminal domain"/>
    <property type="match status" value="1"/>
</dbReference>
<dbReference type="SUPFAM" id="SSF48452">
    <property type="entry name" value="TPR-like"/>
    <property type="match status" value="1"/>
</dbReference>
<dbReference type="EMBL" id="FOHK01000005">
    <property type="protein sequence ID" value="SET17263.1"/>
    <property type="molecule type" value="Genomic_DNA"/>
</dbReference>
<dbReference type="Gene3D" id="1.25.40.10">
    <property type="entry name" value="Tetratricopeptide repeat domain"/>
    <property type="match status" value="2"/>
</dbReference>
<proteinExistence type="predicted"/>
<dbReference type="InterPro" id="IPR011990">
    <property type="entry name" value="TPR-like_helical_dom_sf"/>
</dbReference>
<evidence type="ECO:0000256" key="1">
    <source>
        <dbReference type="SAM" id="Phobius"/>
    </source>
</evidence>
<dbReference type="AlphaFoldDB" id="A0A1I0CCX4"/>
<dbReference type="SUPFAM" id="SSF81901">
    <property type="entry name" value="HCP-like"/>
    <property type="match status" value="1"/>
</dbReference>
<feature type="transmembrane region" description="Helical" evidence="1">
    <location>
        <begin position="12"/>
        <end position="34"/>
    </location>
</feature>
<dbReference type="Proteomes" id="UP000199308">
    <property type="component" value="Unassembled WGS sequence"/>
</dbReference>
<protein>
    <submittedName>
        <fullName evidence="2">TolB amino-terminal domain-containing protein</fullName>
    </submittedName>
</protein>
<gene>
    <name evidence="2" type="ORF">SAMN05660429_01151</name>
</gene>
<feature type="transmembrane region" description="Helical" evidence="1">
    <location>
        <begin position="92"/>
        <end position="109"/>
    </location>
</feature>
<organism evidence="2 3">
    <name type="scientific">Thalassotalea agarivorans</name>
    <name type="common">Thalassomonas agarivorans</name>
    <dbReference type="NCBI Taxonomy" id="349064"/>
    <lineage>
        <taxon>Bacteria</taxon>
        <taxon>Pseudomonadati</taxon>
        <taxon>Pseudomonadota</taxon>
        <taxon>Gammaproteobacteria</taxon>
        <taxon>Alteromonadales</taxon>
        <taxon>Colwelliaceae</taxon>
        <taxon>Thalassotalea</taxon>
    </lineage>
</organism>
<accession>A0A1I0CCX4</accession>
<name>A0A1I0CCX4_THASX</name>
<reference evidence="2 3" key="1">
    <citation type="submission" date="2016-10" db="EMBL/GenBank/DDBJ databases">
        <authorList>
            <person name="de Groot N.N."/>
        </authorList>
    </citation>
    <scope>NUCLEOTIDE SEQUENCE [LARGE SCALE GENOMIC DNA]</scope>
    <source>
        <strain evidence="2 3">DSM 19706</strain>
    </source>
</reference>
<evidence type="ECO:0000313" key="3">
    <source>
        <dbReference type="Proteomes" id="UP000199308"/>
    </source>
</evidence>
<dbReference type="OrthoDB" id="7052061at2"/>
<sequence length="755" mass="86924">MGIFSELKRRNVIKVAISYLVLAWVVIQVTAIAVPALHLPHWVNTLVFFFGAIGFPFALFFTWTFELTPEGIKRSREVEASESITHLTGRKLDFVIIGLLIIAVVVLLIERQWKSGITDQPSKNIVADIPTTIQQTSSDETSENIPASIAVLPFVNMSSDPEQEYFSDGITDEILNYLVKVTDLRVVARTSSFAFKGKNIDLRDIGAQLGVEYLLEGSIRKYDNDIRITAQLISVKDGMHLWSETYAHTLDDVFLVQSEIAQEIARELRINLDANGNDAIQVVSPDAHNFYLLGLERLKKGEYQPYIEAREYFVKALEVEPNYIDAQIGLANSLIELFRYGNIEEVEFLPRFKAAIDKLSTMVEPDHPSLLVFKAYFYVVKKEFELSSQLIDQAYQIAPNNPDVVAAYIIATGFKLTDKQKLDFTLQQLQSDPLNLKLHMALASQYQWVFYEYEKAYKVTDDMERIDPEYSGLYLLRTRIAISRGNMVKALQMALLTFEKDRDDPEGAAQIALLYAQLGFYDQAEYYIKVADSLKKDTSLAIGSRIYLLWAQNKNQEAFELSKEFIFSERTGRFWSDGVPKSVYINTLFEEQKYDELTSYIYKNSDKIIDNRLKIIASRDMSWRDVTLAVQLAHLLKAKGDESYLLLVEDINQFFEQWNMLVTEEDIVDNTWFRMNMVDLSEDFNSLYDDLLASHKRESMLRYFALGKGFISPHYLSKQPKYIEFEALLNQEMERQRNIIIDQHPELIDIPMNNL</sequence>
<evidence type="ECO:0000313" key="2">
    <source>
        <dbReference type="EMBL" id="SET17263.1"/>
    </source>
</evidence>